<accession>A0AAV0Y0Q4</accession>
<evidence type="ECO:0000256" key="3">
    <source>
        <dbReference type="ARBA" id="ARBA00023015"/>
    </source>
</evidence>
<evidence type="ECO:0000256" key="4">
    <source>
        <dbReference type="ARBA" id="ARBA00023163"/>
    </source>
</evidence>
<feature type="domain" description="Myb-like" evidence="7">
    <location>
        <begin position="14"/>
        <end position="85"/>
    </location>
</feature>
<evidence type="ECO:0000256" key="1">
    <source>
        <dbReference type="ARBA" id="ARBA00011764"/>
    </source>
</evidence>
<evidence type="ECO:0000256" key="5">
    <source>
        <dbReference type="ARBA" id="ARBA00025466"/>
    </source>
</evidence>
<dbReference type="Proteomes" id="UP001160148">
    <property type="component" value="Unassembled WGS sequence"/>
</dbReference>
<comment type="subunit">
    <text evidence="1">Self-associates forming complexes of several hundred monomers.</text>
</comment>
<dbReference type="Pfam" id="PF13873">
    <property type="entry name" value="Myb_DNA-bind_5"/>
    <property type="match status" value="1"/>
</dbReference>
<dbReference type="SMART" id="SM00717">
    <property type="entry name" value="SANT"/>
    <property type="match status" value="1"/>
</dbReference>
<evidence type="ECO:0000259" key="7">
    <source>
        <dbReference type="SMART" id="SM00717"/>
    </source>
</evidence>
<dbReference type="EMBL" id="CARXXK010001085">
    <property type="protein sequence ID" value="CAI6373031.1"/>
    <property type="molecule type" value="Genomic_DNA"/>
</dbReference>
<keyword evidence="9" id="KW-1185">Reference proteome</keyword>
<evidence type="ECO:0000313" key="8">
    <source>
        <dbReference type="EMBL" id="CAI6373031.1"/>
    </source>
</evidence>
<evidence type="ECO:0000256" key="6">
    <source>
        <dbReference type="SAM" id="MobiDB-lite"/>
    </source>
</evidence>
<comment type="caution">
    <text evidence="8">The sequence shown here is derived from an EMBL/GenBank/DDBJ whole genome shotgun (WGS) entry which is preliminary data.</text>
</comment>
<gene>
    <name evidence="8" type="ORF">MEUPH1_LOCUS26832</name>
</gene>
<evidence type="ECO:0000256" key="2">
    <source>
        <dbReference type="ARBA" id="ARBA00016807"/>
    </source>
</evidence>
<dbReference type="InterPro" id="IPR028002">
    <property type="entry name" value="Myb_DNA-bind_5"/>
</dbReference>
<proteinExistence type="predicted"/>
<keyword evidence="3" id="KW-0805">Transcription regulation</keyword>
<sequence length="222" mass="25552">MNKSIVEKDVSKTKNKPFIPDELSLLSELVYKHRFILEKVGKQYSTVADKRNTWELLANEFNSTGLNVTRSPDQLKKKWDNIKQTRKTEIRDTKRHQYATGGGPSCQPTINDCTVDQFLNEITDIELIDTPDSDYIPLQSSVPTTIENKTVSDQPVYFITTTSNNISPKSPKAYPTGKKDSDKMKKNEDFEQNRLESFKHEAELRIKRQTNLIEQEKAIHVC</sequence>
<dbReference type="AlphaFoldDB" id="A0AAV0Y0Q4"/>
<feature type="compositionally biased region" description="Basic and acidic residues" evidence="6">
    <location>
        <begin position="177"/>
        <end position="190"/>
    </location>
</feature>
<reference evidence="8 9" key="1">
    <citation type="submission" date="2023-01" db="EMBL/GenBank/DDBJ databases">
        <authorList>
            <person name="Whitehead M."/>
        </authorList>
    </citation>
    <scope>NUCLEOTIDE SEQUENCE [LARGE SCALE GENOMIC DNA]</scope>
</reference>
<evidence type="ECO:0000313" key="9">
    <source>
        <dbReference type="Proteomes" id="UP001160148"/>
    </source>
</evidence>
<organism evidence="8 9">
    <name type="scientific">Macrosiphum euphorbiae</name>
    <name type="common">potato aphid</name>
    <dbReference type="NCBI Taxonomy" id="13131"/>
    <lineage>
        <taxon>Eukaryota</taxon>
        <taxon>Metazoa</taxon>
        <taxon>Ecdysozoa</taxon>
        <taxon>Arthropoda</taxon>
        <taxon>Hexapoda</taxon>
        <taxon>Insecta</taxon>
        <taxon>Pterygota</taxon>
        <taxon>Neoptera</taxon>
        <taxon>Paraneoptera</taxon>
        <taxon>Hemiptera</taxon>
        <taxon>Sternorrhyncha</taxon>
        <taxon>Aphidomorpha</taxon>
        <taxon>Aphidoidea</taxon>
        <taxon>Aphididae</taxon>
        <taxon>Macrosiphini</taxon>
        <taxon>Macrosiphum</taxon>
    </lineage>
</organism>
<keyword evidence="4" id="KW-0804">Transcription</keyword>
<dbReference type="InterPro" id="IPR001005">
    <property type="entry name" value="SANT/Myb"/>
</dbReference>
<feature type="region of interest" description="Disordered" evidence="6">
    <location>
        <begin position="165"/>
        <end position="190"/>
    </location>
</feature>
<protein>
    <recommendedName>
        <fullName evidence="2">Regulatory protein zeste</fullName>
    </recommendedName>
</protein>
<comment type="function">
    <text evidence="5">Involved in transvection phenomena (= synapsis-dependent gene expression), where the synaptic pairing of chromosomes carrying genes with which zeste interacts influences the expression of these genes. Zeste binds to DNA and stimulates transcription from a nearby promoter.</text>
</comment>
<name>A0AAV0Y0Q4_9HEMI</name>